<reference evidence="4 5" key="1">
    <citation type="journal article" date="2023" name="J. Phycol.">
        <title>Chrysosporum ovalisporum is synonymous with the true-branching cyanobacterium Umezakia natans (Nostocales/Aphanizomenonaceae).</title>
        <authorList>
            <person name="McGregor G.B."/>
            <person name="Sendall B.C."/>
            <person name="Niiyama Y."/>
            <person name="Tuji A."/>
            <person name="Willis A."/>
        </authorList>
    </citation>
    <scope>NUCLEOTIDE SEQUENCE [LARGE SCALE GENOMIC DNA]</scope>
    <source>
        <strain evidence="4 5">FSS-62</strain>
    </source>
</reference>
<dbReference type="EMBL" id="JANQDL010000089">
    <property type="protein sequence ID" value="MDH6064664.1"/>
    <property type="molecule type" value="Genomic_DNA"/>
</dbReference>
<evidence type="ECO:0000256" key="2">
    <source>
        <dbReference type="ARBA" id="ARBA00022737"/>
    </source>
</evidence>
<gene>
    <name evidence="4" type="ORF">NWP23_13000</name>
</gene>
<comment type="similarity">
    <text evidence="1">Belongs to the beta/gamma-crystallin family.</text>
</comment>
<feature type="domain" description="Beta/gamma crystallin 'Greek key'" evidence="3">
    <location>
        <begin position="333"/>
        <end position="412"/>
    </location>
</feature>
<name>A0AA43KFB8_9CYAN</name>
<dbReference type="SUPFAM" id="SSF49695">
    <property type="entry name" value="gamma-Crystallin-like"/>
    <property type="match status" value="1"/>
</dbReference>
<dbReference type="Gene3D" id="2.60.120.430">
    <property type="entry name" value="Galactose-binding lectin"/>
    <property type="match status" value="1"/>
</dbReference>
<dbReference type="InterPro" id="IPR011024">
    <property type="entry name" value="G_crystallin-like"/>
</dbReference>
<accession>A0AA43KFB8</accession>
<evidence type="ECO:0000259" key="3">
    <source>
        <dbReference type="SMART" id="SM00247"/>
    </source>
</evidence>
<dbReference type="Proteomes" id="UP001159370">
    <property type="component" value="Unassembled WGS sequence"/>
</dbReference>
<evidence type="ECO:0000313" key="4">
    <source>
        <dbReference type="EMBL" id="MDH6064664.1"/>
    </source>
</evidence>
<comment type="caution">
    <text evidence="4">The sequence shown here is derived from an EMBL/GenBank/DDBJ whole genome shotgun (WGS) entry which is preliminary data.</text>
</comment>
<keyword evidence="2" id="KW-0677">Repeat</keyword>
<dbReference type="InterPro" id="IPR001064">
    <property type="entry name" value="Beta/gamma_crystallin"/>
</dbReference>
<sequence length="526" mass="56858">MTLSSINSNSQAGSLELLATELTSPPALLNNSGSTVTITLTATGQWSLINFETSDPSLIKYKTPVDGDGHPRDKNDEKYKLKYPQSNPGALVGEIKDAKGNTKSTVSGKQQSFELQPGETVSFLINDDPKWYGNNAGKLTISYTSTVKSVEPTKPTDPKPQPEIISITDLYNTGVDNARQVLSDSIRDPHYTLATYPAGTELPGVTTPNKDLAPINWVPNTQTARWIGPKTPFANGPVGNYSYTTTFTLPEFSEALIVGELSVDDNITDIVLNGVSVGNPVPLSSWTKIGRFSISTGFVVGTNTLEFKLHSIGGPTGLRIDSISGTYKPSSLKATIYEDRDFQGVSKEVGVGSHDVWNIGFPNDALSSLKVPQGLKVTLYQHATNQGRSKVFTADAPWVGDDFDNITSAIKVELLPSSLTAPIVVTVPPANAPTIPQGFHSPFTFTPSAAPVIQWNGYTYWAYSYADNRMAMAILAYDAKGQIVKQWEKPGARYLTSITVDSAQKTIILTGQANQTTVLSWDELRL</sequence>
<dbReference type="SMART" id="SM00247">
    <property type="entry name" value="XTALbg"/>
    <property type="match status" value="1"/>
</dbReference>
<dbReference type="RefSeq" id="WP_280700826.1">
    <property type="nucleotide sequence ID" value="NZ_JANQDL010000089.1"/>
</dbReference>
<evidence type="ECO:0000313" key="5">
    <source>
        <dbReference type="Proteomes" id="UP001159370"/>
    </source>
</evidence>
<protein>
    <submittedName>
        <fullName evidence="4">Beta/gamma crystallin family protein</fullName>
    </submittedName>
</protein>
<proteinExistence type="inferred from homology"/>
<dbReference type="Gene3D" id="2.60.20.10">
    <property type="entry name" value="Crystallins"/>
    <property type="match status" value="1"/>
</dbReference>
<organism evidence="4 5">
    <name type="scientific">Umezakia ovalisporum FSS-62</name>
    <dbReference type="NCBI Taxonomy" id="2971776"/>
    <lineage>
        <taxon>Bacteria</taxon>
        <taxon>Bacillati</taxon>
        <taxon>Cyanobacteriota</taxon>
        <taxon>Cyanophyceae</taxon>
        <taxon>Nostocales</taxon>
        <taxon>Nodulariaceae</taxon>
        <taxon>Umezakia</taxon>
    </lineage>
</organism>
<evidence type="ECO:0000256" key="1">
    <source>
        <dbReference type="ARBA" id="ARBA00009646"/>
    </source>
</evidence>
<dbReference type="AlphaFoldDB" id="A0AA43KFB8"/>